<accession>A0AAN9YDE1</accession>
<evidence type="ECO:0000256" key="1">
    <source>
        <dbReference type="ARBA" id="ARBA00005593"/>
    </source>
</evidence>
<dbReference type="PRINTS" id="PR00891">
    <property type="entry name" value="RABGDIREP"/>
</dbReference>
<dbReference type="GO" id="GO:0007264">
    <property type="term" value="P:small GTPase-mediated signal transduction"/>
    <property type="evidence" value="ECO:0007669"/>
    <property type="project" value="UniProtKB-UniRule"/>
</dbReference>
<dbReference type="GO" id="GO:0005829">
    <property type="term" value="C:cytosol"/>
    <property type="evidence" value="ECO:0007669"/>
    <property type="project" value="TreeGrafter"/>
</dbReference>
<dbReference type="EMBL" id="JAJSPL020000042">
    <property type="protein sequence ID" value="KAK7734698.1"/>
    <property type="molecule type" value="Genomic_DNA"/>
</dbReference>
<organism evidence="3 4">
    <name type="scientific">Cytospora paraplurivora</name>
    <dbReference type="NCBI Taxonomy" id="2898453"/>
    <lineage>
        <taxon>Eukaryota</taxon>
        <taxon>Fungi</taxon>
        <taxon>Dikarya</taxon>
        <taxon>Ascomycota</taxon>
        <taxon>Pezizomycotina</taxon>
        <taxon>Sordariomycetes</taxon>
        <taxon>Sordariomycetidae</taxon>
        <taxon>Diaporthales</taxon>
        <taxon>Cytosporaceae</taxon>
        <taxon>Cytospora</taxon>
    </lineage>
</organism>
<keyword evidence="4" id="KW-1185">Reference proteome</keyword>
<proteinExistence type="inferred from homology"/>
<dbReference type="SUPFAM" id="SSF51905">
    <property type="entry name" value="FAD/NAD(P)-binding domain"/>
    <property type="match status" value="1"/>
</dbReference>
<evidence type="ECO:0000313" key="3">
    <source>
        <dbReference type="EMBL" id="KAK7734698.1"/>
    </source>
</evidence>
<dbReference type="InterPro" id="IPR036188">
    <property type="entry name" value="FAD/NAD-bd_sf"/>
</dbReference>
<protein>
    <recommendedName>
        <fullName evidence="2">Rab proteins geranylgeranyltransferase</fullName>
    </recommendedName>
</protein>
<dbReference type="Gene3D" id="1.10.405.10">
    <property type="entry name" value="Guanine Nucleotide Dissociation Inhibitor, domain 1"/>
    <property type="match status" value="1"/>
</dbReference>
<dbReference type="PANTHER" id="PTHR11787:SF4">
    <property type="entry name" value="CHM, RAB ESCORT PROTEIN 1"/>
    <property type="match status" value="1"/>
</dbReference>
<dbReference type="Gene3D" id="3.30.519.10">
    <property type="entry name" value="Guanine Nucleotide Dissociation Inhibitor, domain 2"/>
    <property type="match status" value="1"/>
</dbReference>
<dbReference type="PIRSF" id="PIRSF037514">
    <property type="entry name" value="Rab_ger_ger_transf_A_fun"/>
    <property type="match status" value="1"/>
</dbReference>
<comment type="caution">
    <text evidence="3">The sequence shown here is derived from an EMBL/GenBank/DDBJ whole genome shotgun (WGS) entry which is preliminary data.</text>
</comment>
<dbReference type="SUPFAM" id="SSF54373">
    <property type="entry name" value="FAD-linked reductases, C-terminal domain"/>
    <property type="match status" value="1"/>
</dbReference>
<dbReference type="InterPro" id="IPR018203">
    <property type="entry name" value="GDP_dissociation_inhibitor"/>
</dbReference>
<dbReference type="PANTHER" id="PTHR11787">
    <property type="entry name" value="RAB GDP-DISSOCIATION INHIBITOR"/>
    <property type="match status" value="1"/>
</dbReference>
<dbReference type="AlphaFoldDB" id="A0AAN9YDE1"/>
<dbReference type="GO" id="GO:0005092">
    <property type="term" value="F:GDP-dissociation inhibitor activity"/>
    <property type="evidence" value="ECO:0007669"/>
    <property type="project" value="UniProtKB-UniRule"/>
</dbReference>
<dbReference type="InterPro" id="IPR017230">
    <property type="entry name" value="Mrs6"/>
</dbReference>
<name>A0AAN9YDE1_9PEZI</name>
<evidence type="ECO:0000313" key="4">
    <source>
        <dbReference type="Proteomes" id="UP001320245"/>
    </source>
</evidence>
<comment type="similarity">
    <text evidence="1 2">Belongs to the Rab GDI family.</text>
</comment>
<reference evidence="3 4" key="1">
    <citation type="journal article" date="2023" name="PLoS ONE">
        <title>Cytospora paraplurivora sp. nov. isolated from orchards with fruit tree decline syndrome in Ontario, Canada.</title>
        <authorList>
            <person name="Ilyukhin E."/>
            <person name="Nguyen H.D.T."/>
            <person name="Castle A.J."/>
            <person name="Ellouze W."/>
        </authorList>
    </citation>
    <scope>NUCLEOTIDE SEQUENCE [LARGE SCALE GENOMIC DNA]</scope>
    <source>
        <strain evidence="3 4">FDS-564</strain>
    </source>
</reference>
<gene>
    <name evidence="3" type="primary">MRS6</name>
    <name evidence="3" type="ORF">SLS53_007802</name>
</gene>
<dbReference type="GO" id="GO:0005634">
    <property type="term" value="C:nucleus"/>
    <property type="evidence" value="ECO:0007669"/>
    <property type="project" value="TreeGrafter"/>
</dbReference>
<dbReference type="GO" id="GO:0016192">
    <property type="term" value="P:vesicle-mediated transport"/>
    <property type="evidence" value="ECO:0007669"/>
    <property type="project" value="TreeGrafter"/>
</dbReference>
<dbReference type="GO" id="GO:0005968">
    <property type="term" value="C:Rab-protein geranylgeranyltransferase complex"/>
    <property type="evidence" value="ECO:0007669"/>
    <property type="project" value="TreeGrafter"/>
</dbReference>
<sequence>MESLSETTWDVIICGTGLQQSLLALALSRSDKKILHLDPNEYYGGAEAAFSLQEADAWASEIAKAPASSIFSSAALTSRPAADGADPDVKLSSPRSYALSLSPQLIHAGSKLLSQLVSSRAYRQLEFLAVGSFFVYKPSSSDPSVGPTLARIPSTREDVFSSTDLPARAKRQLMKFLKLVLSYQEETSLPQWQEYSDRPLVEFLTEKMGLDADLRIYITTLTLSLDGQVSTKVGLATIHRHLRSMGMFGPGFAAVYPKWGGGSEIAQVACRAGAVGGGIYMLGTGIKEVRGDGSGEEVEVELSDGTVVKTKSLVRGSEEVPAGPDTKVSRLIAIIGSPLPSLFETTMEGAPTPAVAVVALPIGSVKTDDGIESKHPIYAIVHSSDTGECPSGQSILYLSTITTPESKSLLESSVDALLAAVDTKDVPKPHVLYRLYYEQRCNDDLALAGEQRIFQFPPPPAALTFDDASLETVYEAWKQVIGGDDTPEETVAEYMVFADREGVADDDDYE</sequence>
<dbReference type="Pfam" id="PF00996">
    <property type="entry name" value="GDI"/>
    <property type="match status" value="1"/>
</dbReference>
<evidence type="ECO:0000256" key="2">
    <source>
        <dbReference type="PIRNR" id="PIRNR037514"/>
    </source>
</evidence>
<dbReference type="Proteomes" id="UP001320245">
    <property type="component" value="Unassembled WGS sequence"/>
</dbReference>
<dbReference type="Gene3D" id="3.50.50.60">
    <property type="entry name" value="FAD/NAD(P)-binding domain"/>
    <property type="match status" value="1"/>
</dbReference>